<dbReference type="EMBL" id="KN831947">
    <property type="protein sequence ID" value="KIO12927.1"/>
    <property type="molecule type" value="Genomic_DNA"/>
</dbReference>
<sequence length="70" mass="7343">MADGDIPYSRDGRTGASASQDHGVDSSDVIDASAITLVDGRDRPRHLGNRGCRTAVKFSLINQQTPAGTS</sequence>
<accession>A0A0C3KTS0</accession>
<feature type="region of interest" description="Disordered" evidence="1">
    <location>
        <begin position="1"/>
        <end position="27"/>
    </location>
</feature>
<dbReference type="AlphaFoldDB" id="A0A0C3KTS0"/>
<keyword evidence="3" id="KW-1185">Reference proteome</keyword>
<organism evidence="2 3">
    <name type="scientific">Pisolithus tinctorius Marx 270</name>
    <dbReference type="NCBI Taxonomy" id="870435"/>
    <lineage>
        <taxon>Eukaryota</taxon>
        <taxon>Fungi</taxon>
        <taxon>Dikarya</taxon>
        <taxon>Basidiomycota</taxon>
        <taxon>Agaricomycotina</taxon>
        <taxon>Agaricomycetes</taxon>
        <taxon>Agaricomycetidae</taxon>
        <taxon>Boletales</taxon>
        <taxon>Sclerodermatineae</taxon>
        <taxon>Pisolithaceae</taxon>
        <taxon>Pisolithus</taxon>
    </lineage>
</organism>
<evidence type="ECO:0000313" key="2">
    <source>
        <dbReference type="EMBL" id="KIO12927.1"/>
    </source>
</evidence>
<gene>
    <name evidence="2" type="ORF">M404DRAFT_993900</name>
</gene>
<dbReference type="InParanoid" id="A0A0C3KTS0"/>
<proteinExistence type="predicted"/>
<name>A0A0C3KTS0_PISTI</name>
<dbReference type="OrthoDB" id="10321285at2759"/>
<reference evidence="3" key="2">
    <citation type="submission" date="2015-01" db="EMBL/GenBank/DDBJ databases">
        <title>Evolutionary Origins and Diversification of the Mycorrhizal Mutualists.</title>
        <authorList>
            <consortium name="DOE Joint Genome Institute"/>
            <consortium name="Mycorrhizal Genomics Consortium"/>
            <person name="Kohler A."/>
            <person name="Kuo A."/>
            <person name="Nagy L.G."/>
            <person name="Floudas D."/>
            <person name="Copeland A."/>
            <person name="Barry K.W."/>
            <person name="Cichocki N."/>
            <person name="Veneault-Fourrey C."/>
            <person name="LaButti K."/>
            <person name="Lindquist E.A."/>
            <person name="Lipzen A."/>
            <person name="Lundell T."/>
            <person name="Morin E."/>
            <person name="Murat C."/>
            <person name="Riley R."/>
            <person name="Ohm R."/>
            <person name="Sun H."/>
            <person name="Tunlid A."/>
            <person name="Henrissat B."/>
            <person name="Grigoriev I.V."/>
            <person name="Hibbett D.S."/>
            <person name="Martin F."/>
        </authorList>
    </citation>
    <scope>NUCLEOTIDE SEQUENCE [LARGE SCALE GENOMIC DNA]</scope>
    <source>
        <strain evidence="3">Marx 270</strain>
    </source>
</reference>
<dbReference type="HOGENOM" id="CLU_2758828_0_0_1"/>
<reference evidence="2 3" key="1">
    <citation type="submission" date="2014-04" db="EMBL/GenBank/DDBJ databases">
        <authorList>
            <consortium name="DOE Joint Genome Institute"/>
            <person name="Kuo A."/>
            <person name="Kohler A."/>
            <person name="Costa M.D."/>
            <person name="Nagy L.G."/>
            <person name="Floudas D."/>
            <person name="Copeland A."/>
            <person name="Barry K.W."/>
            <person name="Cichocki N."/>
            <person name="Veneault-Fourrey C."/>
            <person name="LaButti K."/>
            <person name="Lindquist E.A."/>
            <person name="Lipzen A."/>
            <person name="Lundell T."/>
            <person name="Morin E."/>
            <person name="Murat C."/>
            <person name="Sun H."/>
            <person name="Tunlid A."/>
            <person name="Henrissat B."/>
            <person name="Grigoriev I.V."/>
            <person name="Hibbett D.S."/>
            <person name="Martin F."/>
            <person name="Nordberg H.P."/>
            <person name="Cantor M.N."/>
            <person name="Hua S.X."/>
        </authorList>
    </citation>
    <scope>NUCLEOTIDE SEQUENCE [LARGE SCALE GENOMIC DNA]</scope>
    <source>
        <strain evidence="2 3">Marx 270</strain>
    </source>
</reference>
<dbReference type="Proteomes" id="UP000054217">
    <property type="component" value="Unassembled WGS sequence"/>
</dbReference>
<protein>
    <submittedName>
        <fullName evidence="2">Uncharacterized protein</fullName>
    </submittedName>
</protein>
<evidence type="ECO:0000313" key="3">
    <source>
        <dbReference type="Proteomes" id="UP000054217"/>
    </source>
</evidence>
<evidence type="ECO:0000256" key="1">
    <source>
        <dbReference type="SAM" id="MobiDB-lite"/>
    </source>
</evidence>